<gene>
    <name evidence="6" type="ORF">LX83_003755</name>
</gene>
<comment type="caution">
    <text evidence="6">The sequence shown here is derived from an EMBL/GenBank/DDBJ whole genome shotgun (WGS) entry which is preliminary data.</text>
</comment>
<dbReference type="RefSeq" id="WP_253773196.1">
    <property type="nucleotide sequence ID" value="NZ_JAMTCK010000008.1"/>
</dbReference>
<dbReference type="GO" id="GO:0005829">
    <property type="term" value="C:cytosol"/>
    <property type="evidence" value="ECO:0007669"/>
    <property type="project" value="TreeGrafter"/>
</dbReference>
<feature type="region of interest" description="Disordered" evidence="4">
    <location>
        <begin position="1"/>
        <end position="28"/>
    </location>
</feature>
<dbReference type="AlphaFoldDB" id="A0AAE3KLT7"/>
<protein>
    <submittedName>
        <fullName evidence="6">Glycine hydroxymethyltransferase</fullName>
    </submittedName>
</protein>
<sequence length="423" mass="43079">MLLANTSSVSRPAAVTETDPELATARRAASGQRDPLLVLASSAGLLDPTALACLADPALHTASEDLPHQPAHAQLAALATTRAAQLFGARYADVRPDSPAAATSVVLDALLEPEDAVVDLRLAHGSQPAPRRLSTHRWVGHGVGADGRLDYAAAAALAREHRPAVILCGAGSYPRHVDFARLRALADEVGALLVADIAAGTGLVATGLAPSPVDHAHVTVASTHQQLGGPHGGLVLCGRDADLVLDGDVRTLAERLRRAGGCAAAAGRPVTAAKARVLGHAGGPEFRVLAERILMAATVLAEELALLGHTLVAGGTDTQLCVLDLTGTGLTGALAERVLAEAGVVVTRCRVPADDPHDADCGGIALSSTVLAQRGFGAAEIRQVAALVDQALRAVRTEDRGVLAVDGTVLAGVRAAARTLARP</sequence>
<accession>A0AAE3KLT7</accession>
<evidence type="ECO:0000256" key="2">
    <source>
        <dbReference type="ARBA" id="ARBA00006376"/>
    </source>
</evidence>
<dbReference type="Pfam" id="PF00464">
    <property type="entry name" value="SHMT"/>
    <property type="match status" value="1"/>
</dbReference>
<organism evidence="6 7">
    <name type="scientific">Goodfellowiella coeruleoviolacea</name>
    <dbReference type="NCBI Taxonomy" id="334858"/>
    <lineage>
        <taxon>Bacteria</taxon>
        <taxon>Bacillati</taxon>
        <taxon>Actinomycetota</taxon>
        <taxon>Actinomycetes</taxon>
        <taxon>Pseudonocardiales</taxon>
        <taxon>Pseudonocardiaceae</taxon>
        <taxon>Goodfellowiella</taxon>
    </lineage>
</organism>
<proteinExistence type="inferred from homology"/>
<evidence type="ECO:0000256" key="3">
    <source>
        <dbReference type="ARBA" id="ARBA00022898"/>
    </source>
</evidence>
<dbReference type="GO" id="GO:0046653">
    <property type="term" value="P:tetrahydrofolate metabolic process"/>
    <property type="evidence" value="ECO:0007669"/>
    <property type="project" value="TreeGrafter"/>
</dbReference>
<dbReference type="GO" id="GO:0030170">
    <property type="term" value="F:pyridoxal phosphate binding"/>
    <property type="evidence" value="ECO:0007669"/>
    <property type="project" value="TreeGrafter"/>
</dbReference>
<comment type="cofactor">
    <cofactor evidence="1">
        <name>pyridoxal 5'-phosphate</name>
        <dbReference type="ChEBI" id="CHEBI:597326"/>
    </cofactor>
</comment>
<dbReference type="EMBL" id="JAMTCK010000008">
    <property type="protein sequence ID" value="MCP2166883.1"/>
    <property type="molecule type" value="Genomic_DNA"/>
</dbReference>
<evidence type="ECO:0000256" key="1">
    <source>
        <dbReference type="ARBA" id="ARBA00001933"/>
    </source>
</evidence>
<dbReference type="GO" id="GO:0004372">
    <property type="term" value="F:glycine hydroxymethyltransferase activity"/>
    <property type="evidence" value="ECO:0007669"/>
    <property type="project" value="TreeGrafter"/>
</dbReference>
<dbReference type="InterPro" id="IPR049943">
    <property type="entry name" value="Ser_HO-MeTrfase-like"/>
</dbReference>
<dbReference type="InterPro" id="IPR015421">
    <property type="entry name" value="PyrdxlP-dep_Trfase_major"/>
</dbReference>
<dbReference type="Gene3D" id="3.90.1150.10">
    <property type="entry name" value="Aspartate Aminotransferase, domain 1"/>
    <property type="match status" value="1"/>
</dbReference>
<dbReference type="PANTHER" id="PTHR11680">
    <property type="entry name" value="SERINE HYDROXYMETHYLTRANSFERASE"/>
    <property type="match status" value="1"/>
</dbReference>
<evidence type="ECO:0000313" key="7">
    <source>
        <dbReference type="Proteomes" id="UP001206128"/>
    </source>
</evidence>
<dbReference type="GO" id="GO:0019264">
    <property type="term" value="P:glycine biosynthetic process from serine"/>
    <property type="evidence" value="ECO:0007669"/>
    <property type="project" value="TreeGrafter"/>
</dbReference>
<keyword evidence="7" id="KW-1185">Reference proteome</keyword>
<evidence type="ECO:0000256" key="4">
    <source>
        <dbReference type="SAM" id="MobiDB-lite"/>
    </source>
</evidence>
<evidence type="ECO:0000259" key="5">
    <source>
        <dbReference type="Pfam" id="PF00464"/>
    </source>
</evidence>
<dbReference type="InterPro" id="IPR015422">
    <property type="entry name" value="PyrdxlP-dep_Trfase_small"/>
</dbReference>
<reference evidence="6" key="1">
    <citation type="submission" date="2022-06" db="EMBL/GenBank/DDBJ databases">
        <title>Genomic Encyclopedia of Archaeal and Bacterial Type Strains, Phase II (KMG-II): from individual species to whole genera.</title>
        <authorList>
            <person name="Goeker M."/>
        </authorList>
    </citation>
    <scope>NUCLEOTIDE SEQUENCE</scope>
    <source>
        <strain evidence="6">DSM 43935</strain>
    </source>
</reference>
<dbReference type="SUPFAM" id="SSF53383">
    <property type="entry name" value="PLP-dependent transferases"/>
    <property type="match status" value="1"/>
</dbReference>
<dbReference type="InterPro" id="IPR039429">
    <property type="entry name" value="SHMT-like_dom"/>
</dbReference>
<evidence type="ECO:0000313" key="6">
    <source>
        <dbReference type="EMBL" id="MCP2166883.1"/>
    </source>
</evidence>
<feature type="compositionally biased region" description="Polar residues" evidence="4">
    <location>
        <begin position="1"/>
        <end position="10"/>
    </location>
</feature>
<dbReference type="Proteomes" id="UP001206128">
    <property type="component" value="Unassembled WGS sequence"/>
</dbReference>
<dbReference type="InterPro" id="IPR015424">
    <property type="entry name" value="PyrdxlP-dep_Trfase"/>
</dbReference>
<dbReference type="PANTHER" id="PTHR11680:SF35">
    <property type="entry name" value="SERINE HYDROXYMETHYLTRANSFERASE 1"/>
    <property type="match status" value="1"/>
</dbReference>
<feature type="domain" description="Serine hydroxymethyltransferase-like" evidence="5">
    <location>
        <begin position="76"/>
        <end position="387"/>
    </location>
</feature>
<comment type="similarity">
    <text evidence="2">Belongs to the SHMT family.</text>
</comment>
<name>A0AAE3KLT7_9PSEU</name>
<keyword evidence="3" id="KW-0663">Pyridoxal phosphate</keyword>
<dbReference type="Gene3D" id="3.40.640.10">
    <property type="entry name" value="Type I PLP-dependent aspartate aminotransferase-like (Major domain)"/>
    <property type="match status" value="1"/>
</dbReference>